<keyword evidence="7" id="KW-0012">Acyltransferase</keyword>
<dbReference type="OrthoDB" id="9808984at2"/>
<proteinExistence type="inferred from homology"/>
<name>A0A2R8AL48_9RHOB</name>
<dbReference type="InterPro" id="IPR050500">
    <property type="entry name" value="Phos_Acetyltrans/Butyryltrans"/>
</dbReference>
<dbReference type="InterPro" id="IPR012147">
    <property type="entry name" value="P_Ac_Bu_trans"/>
</dbReference>
<evidence type="ECO:0000256" key="8">
    <source>
        <dbReference type="ARBA" id="ARBA00031108"/>
    </source>
</evidence>
<evidence type="ECO:0000256" key="1">
    <source>
        <dbReference type="ARBA" id="ARBA00000705"/>
    </source>
</evidence>
<feature type="domain" description="Phosphate acetyl/butaryl transferase" evidence="9">
    <location>
        <begin position="5"/>
        <end position="327"/>
    </location>
</feature>
<dbReference type="Gene3D" id="3.40.50.10950">
    <property type="match status" value="1"/>
</dbReference>
<gene>
    <name evidence="10" type="primary">eutD_1</name>
    <name evidence="10" type="ORF">ALP8811_01787</name>
</gene>
<evidence type="ECO:0000313" key="11">
    <source>
        <dbReference type="Proteomes" id="UP000244911"/>
    </source>
</evidence>
<evidence type="ECO:0000256" key="2">
    <source>
        <dbReference type="ARBA" id="ARBA00004989"/>
    </source>
</evidence>
<dbReference type="InterPro" id="IPR002505">
    <property type="entry name" value="PTA_PTB"/>
</dbReference>
<evidence type="ECO:0000256" key="4">
    <source>
        <dbReference type="ARBA" id="ARBA00012707"/>
    </source>
</evidence>
<dbReference type="AlphaFoldDB" id="A0A2R8AL48"/>
<dbReference type="Proteomes" id="UP000244911">
    <property type="component" value="Unassembled WGS sequence"/>
</dbReference>
<evidence type="ECO:0000313" key="10">
    <source>
        <dbReference type="EMBL" id="SPF76773.1"/>
    </source>
</evidence>
<comment type="pathway">
    <text evidence="2">Metabolic intermediate biosynthesis; acetyl-CoA biosynthesis; acetyl-CoA from acetate: step 2/2.</text>
</comment>
<dbReference type="InterPro" id="IPR004614">
    <property type="entry name" value="P_AcTrfase"/>
</dbReference>
<keyword evidence="11" id="KW-1185">Reference proteome</keyword>
<dbReference type="PANTHER" id="PTHR43356">
    <property type="entry name" value="PHOSPHATE ACETYLTRANSFERASE"/>
    <property type="match status" value="1"/>
</dbReference>
<dbReference type="SUPFAM" id="SSF53659">
    <property type="entry name" value="Isocitrate/Isopropylmalate dehydrogenase-like"/>
    <property type="match status" value="1"/>
</dbReference>
<dbReference type="InterPro" id="IPR042113">
    <property type="entry name" value="P_AcTrfase_dom1"/>
</dbReference>
<dbReference type="NCBIfam" id="NF007233">
    <property type="entry name" value="PRK09653.1"/>
    <property type="match status" value="1"/>
</dbReference>
<dbReference type="EC" id="2.3.1.8" evidence="4"/>
<dbReference type="InterPro" id="IPR042112">
    <property type="entry name" value="P_AcTrfase_dom2"/>
</dbReference>
<evidence type="ECO:0000256" key="6">
    <source>
        <dbReference type="ARBA" id="ARBA00022679"/>
    </source>
</evidence>
<dbReference type="RefSeq" id="WP_108856747.1">
    <property type="nucleotide sequence ID" value="NZ_OMOI01000001.1"/>
</dbReference>
<comment type="similarity">
    <text evidence="3">Belongs to the phosphate acetyltransferase and butyryltransferase family.</text>
</comment>
<dbReference type="NCBIfam" id="TIGR00651">
    <property type="entry name" value="pta"/>
    <property type="match status" value="1"/>
</dbReference>
<reference evidence="10 11" key="1">
    <citation type="submission" date="2018-03" db="EMBL/GenBank/DDBJ databases">
        <authorList>
            <person name="Keele B.F."/>
        </authorList>
    </citation>
    <scope>NUCLEOTIDE SEQUENCE [LARGE SCALE GENOMIC DNA]</scope>
    <source>
        <strain evidence="10 11">CECT 8811</strain>
    </source>
</reference>
<evidence type="ECO:0000256" key="5">
    <source>
        <dbReference type="ARBA" id="ARBA00021528"/>
    </source>
</evidence>
<sequence length="334" mass="35213">MKPLETLLKNAARTNLRIILSEGSDPRAVTAGYQAVTQGIARIGLVGNTAEIQAEFAAQGIEIPDGIEIHDPATSLLRDELAEHYHSLRKHKGVTPEDAQTAVDLPHIFAALLVKSGHADGTVGGAVATTADIVRAAIQIIGTKPDTNLVSSFFLMLFCKEHHDRKGAIIFADSGLVVDPSADEMAQIALSSAHSFERLIGEAPRVAMLSFSTRGSAEHDAVSKVVTATETARTRAPNLIIDGELQFDAAFVPDVAARKAEGSPLQGNANVFIFPNLESGNIAYKIAQRMGGAEAIGPVLQGLAKPANDLSRGCSSEDILHMIAVTAAQASDNE</sequence>
<protein>
    <recommendedName>
        <fullName evidence="5">Phosphate acetyltransferase</fullName>
        <ecNumber evidence="4">2.3.1.8</ecNumber>
    </recommendedName>
    <alternativeName>
        <fullName evidence="8">Phosphotransacetylase</fullName>
    </alternativeName>
</protein>
<dbReference type="Gene3D" id="3.40.50.10750">
    <property type="entry name" value="Isocitrate/Isopropylmalate dehydrogenase-like"/>
    <property type="match status" value="1"/>
</dbReference>
<dbReference type="PANTHER" id="PTHR43356:SF3">
    <property type="entry name" value="PHOSPHATE ACETYLTRANSFERASE"/>
    <property type="match status" value="1"/>
</dbReference>
<comment type="catalytic activity">
    <reaction evidence="1">
        <text>acetyl-CoA + phosphate = acetyl phosphate + CoA</text>
        <dbReference type="Rhea" id="RHEA:19521"/>
        <dbReference type="ChEBI" id="CHEBI:22191"/>
        <dbReference type="ChEBI" id="CHEBI:43474"/>
        <dbReference type="ChEBI" id="CHEBI:57287"/>
        <dbReference type="ChEBI" id="CHEBI:57288"/>
        <dbReference type="EC" id="2.3.1.8"/>
    </reaction>
</comment>
<dbReference type="PIRSF" id="PIRSF000428">
    <property type="entry name" value="P_Ac_trans"/>
    <property type="match status" value="1"/>
</dbReference>
<dbReference type="Pfam" id="PF01515">
    <property type="entry name" value="PTA_PTB"/>
    <property type="match status" value="1"/>
</dbReference>
<evidence type="ECO:0000256" key="7">
    <source>
        <dbReference type="ARBA" id="ARBA00023315"/>
    </source>
</evidence>
<accession>A0A2R8AL48</accession>
<evidence type="ECO:0000259" key="9">
    <source>
        <dbReference type="Pfam" id="PF01515"/>
    </source>
</evidence>
<dbReference type="GO" id="GO:0008959">
    <property type="term" value="F:phosphate acetyltransferase activity"/>
    <property type="evidence" value="ECO:0007669"/>
    <property type="project" value="UniProtKB-EC"/>
</dbReference>
<keyword evidence="6" id="KW-0808">Transferase</keyword>
<evidence type="ECO:0000256" key="3">
    <source>
        <dbReference type="ARBA" id="ARBA00005656"/>
    </source>
</evidence>
<dbReference type="EMBL" id="OMOI01000001">
    <property type="protein sequence ID" value="SPF76773.1"/>
    <property type="molecule type" value="Genomic_DNA"/>
</dbReference>
<organism evidence="10 11">
    <name type="scientific">Aliiroseovarius pelagivivens</name>
    <dbReference type="NCBI Taxonomy" id="1639690"/>
    <lineage>
        <taxon>Bacteria</taxon>
        <taxon>Pseudomonadati</taxon>
        <taxon>Pseudomonadota</taxon>
        <taxon>Alphaproteobacteria</taxon>
        <taxon>Rhodobacterales</taxon>
        <taxon>Paracoccaceae</taxon>
        <taxon>Aliiroseovarius</taxon>
    </lineage>
</organism>